<feature type="chain" id="PRO_5045362010" description="DUF992 domain-containing protein" evidence="1">
    <location>
        <begin position="22"/>
        <end position="172"/>
    </location>
</feature>
<dbReference type="Pfam" id="PF06186">
    <property type="entry name" value="DUF992"/>
    <property type="match status" value="1"/>
</dbReference>
<evidence type="ECO:0008006" key="4">
    <source>
        <dbReference type="Google" id="ProtNLM"/>
    </source>
</evidence>
<evidence type="ECO:0000313" key="2">
    <source>
        <dbReference type="EMBL" id="MBE1506501.1"/>
    </source>
</evidence>
<feature type="signal peptide" evidence="1">
    <location>
        <begin position="1"/>
        <end position="21"/>
    </location>
</feature>
<evidence type="ECO:0000256" key="1">
    <source>
        <dbReference type="SAM" id="SignalP"/>
    </source>
</evidence>
<gene>
    <name evidence="2" type="ORF">H4W29_003682</name>
</gene>
<proteinExistence type="predicted"/>
<dbReference type="EMBL" id="JADBEC010000001">
    <property type="protein sequence ID" value="MBE1506501.1"/>
    <property type="molecule type" value="Genomic_DNA"/>
</dbReference>
<name>A0ABR9ITH6_RHIVS</name>
<dbReference type="Proteomes" id="UP000620262">
    <property type="component" value="Unassembled WGS sequence"/>
</dbReference>
<dbReference type="RefSeq" id="WP_192730195.1">
    <property type="nucleotide sequence ID" value="NZ_BAAAVL010000013.1"/>
</dbReference>
<organism evidence="2 3">
    <name type="scientific">Rhizobium viscosum</name>
    <name type="common">Arthrobacter viscosus</name>
    <dbReference type="NCBI Taxonomy" id="1673"/>
    <lineage>
        <taxon>Bacteria</taxon>
        <taxon>Pseudomonadati</taxon>
        <taxon>Pseudomonadota</taxon>
        <taxon>Alphaproteobacteria</taxon>
        <taxon>Hyphomicrobiales</taxon>
        <taxon>Rhizobiaceae</taxon>
        <taxon>Rhizobium/Agrobacterium group</taxon>
        <taxon>Rhizobium</taxon>
    </lineage>
</organism>
<accession>A0ABR9ITH6</accession>
<keyword evidence="1" id="KW-0732">Signal</keyword>
<comment type="caution">
    <text evidence="2">The sequence shown here is derived from an EMBL/GenBank/DDBJ whole genome shotgun (WGS) entry which is preliminary data.</text>
</comment>
<reference evidence="2 3" key="1">
    <citation type="submission" date="2020-10" db="EMBL/GenBank/DDBJ databases">
        <title>Sequencing the genomes of 1000 actinobacteria strains.</title>
        <authorList>
            <person name="Klenk H.-P."/>
        </authorList>
    </citation>
    <scope>NUCLEOTIDE SEQUENCE [LARGE SCALE GENOMIC DNA]</scope>
    <source>
        <strain evidence="2 3">DSM 7307</strain>
    </source>
</reference>
<protein>
    <recommendedName>
        <fullName evidence="4">DUF992 domain-containing protein</fullName>
    </recommendedName>
</protein>
<evidence type="ECO:0000313" key="3">
    <source>
        <dbReference type="Proteomes" id="UP000620262"/>
    </source>
</evidence>
<sequence>MKNLMIIVAAASLGFVPVAEAASQQKQPKHAAQQVANEPRQRLGTLSCVVAGGPGMIIGSSKAIDCSFKQNSGKVEHYTGTIGKLGLDVGVTGKSYLSWVVVNTAPTRVGDGALAGTYVGASAGASVGVGLGANALVGGNSKNFALQPLSGETGTGVNVAAGVSRLQLKATR</sequence>
<keyword evidence="3" id="KW-1185">Reference proteome</keyword>
<dbReference type="InterPro" id="IPR009333">
    <property type="entry name" value="DUF992"/>
</dbReference>